<evidence type="ECO:0008006" key="4">
    <source>
        <dbReference type="Google" id="ProtNLM"/>
    </source>
</evidence>
<keyword evidence="1" id="KW-0812">Transmembrane</keyword>
<evidence type="ECO:0000313" key="3">
    <source>
        <dbReference type="Proteomes" id="UP001296993"/>
    </source>
</evidence>
<name>A0ABS4X978_9MICC</name>
<gene>
    <name evidence="2" type="ORF">JOF47_000533</name>
</gene>
<sequence length="76" mass="7832">MGHLAPPSFLAQAVAPMISSGLFRNAGLGNTLAALGLFMFPAFALAIWLMLLHHGIRRAADTAAEPAESSLSASPS</sequence>
<reference evidence="2 3" key="1">
    <citation type="submission" date="2021-03" db="EMBL/GenBank/DDBJ databases">
        <title>Sequencing the genomes of 1000 actinobacteria strains.</title>
        <authorList>
            <person name="Klenk H.-P."/>
        </authorList>
    </citation>
    <scope>NUCLEOTIDE SEQUENCE [LARGE SCALE GENOMIC DNA]</scope>
    <source>
        <strain evidence="2 3">DSM 15797</strain>
    </source>
</reference>
<organism evidence="2 3">
    <name type="scientific">Paeniglutamicibacter kerguelensis</name>
    <dbReference type="NCBI Taxonomy" id="254788"/>
    <lineage>
        <taxon>Bacteria</taxon>
        <taxon>Bacillati</taxon>
        <taxon>Actinomycetota</taxon>
        <taxon>Actinomycetes</taxon>
        <taxon>Micrococcales</taxon>
        <taxon>Micrococcaceae</taxon>
        <taxon>Paeniglutamicibacter</taxon>
    </lineage>
</organism>
<keyword evidence="3" id="KW-1185">Reference proteome</keyword>
<accession>A0ABS4X978</accession>
<comment type="caution">
    <text evidence="2">The sequence shown here is derived from an EMBL/GenBank/DDBJ whole genome shotgun (WGS) entry which is preliminary data.</text>
</comment>
<protein>
    <recommendedName>
        <fullName evidence="4">MFS transporter</fullName>
    </recommendedName>
</protein>
<dbReference type="Proteomes" id="UP001296993">
    <property type="component" value="Unassembled WGS sequence"/>
</dbReference>
<proteinExistence type="predicted"/>
<feature type="transmembrane region" description="Helical" evidence="1">
    <location>
        <begin position="32"/>
        <end position="52"/>
    </location>
</feature>
<keyword evidence="1" id="KW-1133">Transmembrane helix</keyword>
<evidence type="ECO:0000256" key="1">
    <source>
        <dbReference type="SAM" id="Phobius"/>
    </source>
</evidence>
<dbReference type="EMBL" id="JAGIOF010000001">
    <property type="protein sequence ID" value="MBP2385022.1"/>
    <property type="molecule type" value="Genomic_DNA"/>
</dbReference>
<keyword evidence="1" id="KW-0472">Membrane</keyword>
<evidence type="ECO:0000313" key="2">
    <source>
        <dbReference type="EMBL" id="MBP2385022.1"/>
    </source>
</evidence>